<evidence type="ECO:0000256" key="1">
    <source>
        <dbReference type="SAM" id="Coils"/>
    </source>
</evidence>
<evidence type="ECO:0000259" key="3">
    <source>
        <dbReference type="Pfam" id="PF13005"/>
    </source>
</evidence>
<proteinExistence type="predicted"/>
<protein>
    <submittedName>
        <fullName evidence="5">Transposase IS66 family protein</fullName>
    </submittedName>
</protein>
<sequence length="269" mass="29844">MLYNSSMLKDLDLIPEDPAELKAVNKLLVEEVKALSLKVEQLQHQLHGANRHRFGSKSETLYQLHLNLAEAVAIAEVAEKQCNPAPLVDKSEKRQHSRKPLPAHLERNDTVLLSSDNCRQCGGTLKQLGADFTEELEYVPGRFVVNRILRPRLSCSCCETVVQVPLPSRPIERGRPGPGLLANVLVGKFCDHLPLYRQSQIFARENFDLDRSTLSDWVGRSSALLEPLADAIGRLVRQGSAVFADDTPVKLQAPGNKKTKRGGPVCLDM</sequence>
<gene>
    <name evidence="5" type="ORF">PsAD2_03710</name>
</gene>
<dbReference type="Proteomes" id="UP000076577">
    <property type="component" value="Unassembled WGS sequence"/>
</dbReference>
<keyword evidence="1" id="KW-0175">Coiled coil</keyword>
<dbReference type="InterPro" id="IPR024474">
    <property type="entry name" value="Znf_dom_IS66"/>
</dbReference>
<comment type="caution">
    <text evidence="5">The sequence shown here is derived from an EMBL/GenBank/DDBJ whole genome shotgun (WGS) entry which is preliminary data.</text>
</comment>
<dbReference type="Pfam" id="PF03050">
    <property type="entry name" value="DDE_Tnp_IS66"/>
    <property type="match status" value="1"/>
</dbReference>
<evidence type="ECO:0000313" key="5">
    <source>
        <dbReference type="EMBL" id="KZL15343.1"/>
    </source>
</evidence>
<dbReference type="EMBL" id="LMCB01000075">
    <property type="protein sequence ID" value="KZL15343.1"/>
    <property type="molecule type" value="Genomic_DNA"/>
</dbReference>
<dbReference type="PANTHER" id="PTHR33678">
    <property type="entry name" value="BLL1576 PROTEIN"/>
    <property type="match status" value="1"/>
</dbReference>
<dbReference type="PANTHER" id="PTHR33678:SF1">
    <property type="entry name" value="BLL1576 PROTEIN"/>
    <property type="match status" value="1"/>
</dbReference>
<dbReference type="InterPro" id="IPR004291">
    <property type="entry name" value="Transposase_IS66_central"/>
</dbReference>
<dbReference type="InterPro" id="IPR052344">
    <property type="entry name" value="Transposase-related"/>
</dbReference>
<feature type="domain" description="Transposase TnpC homeodomain" evidence="4">
    <location>
        <begin position="41"/>
        <end position="108"/>
    </location>
</feature>
<evidence type="ECO:0000259" key="4">
    <source>
        <dbReference type="Pfam" id="PF13007"/>
    </source>
</evidence>
<dbReference type="InterPro" id="IPR024463">
    <property type="entry name" value="Transposase_TnpC_homeodom"/>
</dbReference>
<feature type="domain" description="Transposase IS66 central" evidence="2">
    <location>
        <begin position="174"/>
        <end position="261"/>
    </location>
</feature>
<feature type="domain" description="Transposase IS66 zinc-finger binding" evidence="3">
    <location>
        <begin position="116"/>
        <end position="159"/>
    </location>
</feature>
<dbReference type="RefSeq" id="WP_208979638.1">
    <property type="nucleotide sequence ID" value="NZ_FOFM01000061.1"/>
</dbReference>
<reference evidence="5 6" key="1">
    <citation type="journal article" date="2016" name="Front. Microbiol.">
        <title>Comparative Genomic Analysis Reveals a Diverse Repertoire of Genes Involved in Prokaryote-Eukaryote Interactions within the Pseudovibrio Genus.</title>
        <authorList>
            <person name="Romano S."/>
            <person name="Fernandez-Guerra A."/>
            <person name="Reen F.J."/>
            <person name="Glockner F.O."/>
            <person name="Crowley S.P."/>
            <person name="O'Sullivan O."/>
            <person name="Cotter P.D."/>
            <person name="Adams C."/>
            <person name="Dobson A.D."/>
            <person name="O'Gara F."/>
        </authorList>
    </citation>
    <scope>NUCLEOTIDE SEQUENCE [LARGE SCALE GENOMIC DNA]</scope>
    <source>
        <strain evidence="5 6">Ad2</strain>
    </source>
</reference>
<dbReference type="AlphaFoldDB" id="A0A165VRS3"/>
<name>A0A165VRS3_9HYPH</name>
<dbReference type="Pfam" id="PF13005">
    <property type="entry name" value="zf-IS66"/>
    <property type="match status" value="1"/>
</dbReference>
<evidence type="ECO:0000259" key="2">
    <source>
        <dbReference type="Pfam" id="PF03050"/>
    </source>
</evidence>
<dbReference type="Pfam" id="PF13007">
    <property type="entry name" value="LZ_Tnp_IS66"/>
    <property type="match status" value="1"/>
</dbReference>
<feature type="coiled-coil region" evidence="1">
    <location>
        <begin position="25"/>
        <end position="52"/>
    </location>
</feature>
<keyword evidence="6" id="KW-1185">Reference proteome</keyword>
<dbReference type="STRING" id="989403.SAMN05421798_1612"/>
<evidence type="ECO:0000313" key="6">
    <source>
        <dbReference type="Proteomes" id="UP000076577"/>
    </source>
</evidence>
<organism evidence="5 6">
    <name type="scientific">Pseudovibrio axinellae</name>
    <dbReference type="NCBI Taxonomy" id="989403"/>
    <lineage>
        <taxon>Bacteria</taxon>
        <taxon>Pseudomonadati</taxon>
        <taxon>Pseudomonadota</taxon>
        <taxon>Alphaproteobacteria</taxon>
        <taxon>Hyphomicrobiales</taxon>
        <taxon>Stappiaceae</taxon>
        <taxon>Pseudovibrio</taxon>
    </lineage>
</organism>
<dbReference type="PATRIC" id="fig|989403.3.peg.4025"/>
<accession>A0A165VRS3</accession>